<dbReference type="Pfam" id="PF01844">
    <property type="entry name" value="HNH"/>
    <property type="match status" value="1"/>
</dbReference>
<dbReference type="InterPro" id="IPR003615">
    <property type="entry name" value="HNH_nuc"/>
</dbReference>
<dbReference type="EMBL" id="CBBD010000040">
    <property type="protein sequence ID" value="CDA10479.1"/>
    <property type="molecule type" value="Genomic_DNA"/>
</dbReference>
<proteinExistence type="predicted"/>
<name>R5XDL7_9FIRM</name>
<dbReference type="InterPro" id="IPR007759">
    <property type="entry name" value="Asxl_HARE-HTH"/>
</dbReference>
<dbReference type="AlphaFoldDB" id="R5XDL7"/>
<comment type="caution">
    <text evidence="3">The sequence shown here is derived from an EMBL/GenBank/DDBJ whole genome shotgun (WGS) entry which is preliminary data.</text>
</comment>
<organism evidence="3 4">
    <name type="scientific">Intestinibacter bartlettii CAG:1329</name>
    <dbReference type="NCBI Taxonomy" id="1263063"/>
    <lineage>
        <taxon>Bacteria</taxon>
        <taxon>Bacillati</taxon>
        <taxon>Bacillota</taxon>
        <taxon>Clostridia</taxon>
        <taxon>Peptostreptococcales</taxon>
        <taxon>Peptostreptococcaceae</taxon>
        <taxon>Intestinibacter</taxon>
    </lineage>
</organism>
<evidence type="ECO:0000313" key="4">
    <source>
        <dbReference type="Proteomes" id="UP000017980"/>
    </source>
</evidence>
<dbReference type="InterPro" id="IPR002711">
    <property type="entry name" value="HNH"/>
</dbReference>
<evidence type="ECO:0000313" key="3">
    <source>
        <dbReference type="EMBL" id="CDA10479.1"/>
    </source>
</evidence>
<evidence type="ECO:0000256" key="1">
    <source>
        <dbReference type="ARBA" id="ARBA00023163"/>
    </source>
</evidence>
<dbReference type="Gene3D" id="1.10.30.50">
    <property type="match status" value="1"/>
</dbReference>
<reference evidence="3" key="1">
    <citation type="submission" date="2012-11" db="EMBL/GenBank/DDBJ databases">
        <title>Dependencies among metagenomic species, viruses, plasmids and units of genetic variation.</title>
        <authorList>
            <person name="Nielsen H.B."/>
            <person name="Almeida M."/>
            <person name="Juncker A.S."/>
            <person name="Rasmussen S."/>
            <person name="Li J."/>
            <person name="Sunagawa S."/>
            <person name="Plichta D."/>
            <person name="Gautier L."/>
            <person name="Le Chatelier E."/>
            <person name="Peletier E."/>
            <person name="Bonde I."/>
            <person name="Nielsen T."/>
            <person name="Manichanh C."/>
            <person name="Arumugam M."/>
            <person name="Batto J."/>
            <person name="Santos M.B.Q.D."/>
            <person name="Blom N."/>
            <person name="Borruel N."/>
            <person name="Burgdorf K.S."/>
            <person name="Boumezbeur F."/>
            <person name="Casellas F."/>
            <person name="Dore J."/>
            <person name="Guarner F."/>
            <person name="Hansen T."/>
            <person name="Hildebrand F."/>
            <person name="Kaas R.S."/>
            <person name="Kennedy S."/>
            <person name="Kristiansen K."/>
            <person name="Kultima J.R."/>
            <person name="Leonard P."/>
            <person name="Levenez F."/>
            <person name="Lund O."/>
            <person name="Moumen B."/>
            <person name="Le Paslier D."/>
            <person name="Pons N."/>
            <person name="Pedersen O."/>
            <person name="Prifti E."/>
            <person name="Qin J."/>
            <person name="Raes J."/>
            <person name="Tap J."/>
            <person name="Tims S."/>
            <person name="Ussery D.W."/>
            <person name="Yamada T."/>
            <person name="MetaHit consortium"/>
            <person name="Renault P."/>
            <person name="Sicheritz-Ponten T."/>
            <person name="Bork P."/>
            <person name="Wang J."/>
            <person name="Brunak S."/>
            <person name="Ehrlich S.D."/>
        </authorList>
    </citation>
    <scope>NUCLEOTIDE SEQUENCE [LARGE SCALE GENOMIC DNA]</scope>
</reference>
<dbReference type="SMART" id="SM00507">
    <property type="entry name" value="HNHc"/>
    <property type="match status" value="1"/>
</dbReference>
<protein>
    <recommendedName>
        <fullName evidence="2">HTH HARE-type domain-containing protein</fullName>
    </recommendedName>
</protein>
<gene>
    <name evidence="3" type="ORF">BN488_01518</name>
</gene>
<feature type="domain" description="HTH HARE-type" evidence="2">
    <location>
        <begin position="1"/>
        <end position="80"/>
    </location>
</feature>
<dbReference type="GO" id="GO:0006355">
    <property type="term" value="P:regulation of DNA-templated transcription"/>
    <property type="evidence" value="ECO:0007669"/>
    <property type="project" value="InterPro"/>
</dbReference>
<dbReference type="PROSITE" id="PS51913">
    <property type="entry name" value="HTH_HARE"/>
    <property type="match status" value="1"/>
</dbReference>
<evidence type="ECO:0000259" key="2">
    <source>
        <dbReference type="PROSITE" id="PS51913"/>
    </source>
</evidence>
<keyword evidence="1" id="KW-0804">Transcription</keyword>
<dbReference type="RefSeq" id="WP_022071769.1">
    <property type="nucleotide sequence ID" value="NZ_HF999327.1"/>
</dbReference>
<dbReference type="CDD" id="cd00085">
    <property type="entry name" value="HNHc"/>
    <property type="match status" value="1"/>
</dbReference>
<dbReference type="Proteomes" id="UP000017980">
    <property type="component" value="Unassembled WGS sequence"/>
</dbReference>
<accession>R5XDL7</accession>
<sequence length="208" mass="24222">MTWLEYVVKAFENLGGVASYKQLYEEILLIRNGKFSDSWKATVRATIERNSSDSSAYGGKNDIFYSVDGLGNGIWGLREYTSEEETDILKENEETYRVNQNIKRIIRDTKIIRELKALYDNTCQICSCRIKIDKNKYYSEGHHIKPLGSPHNGPDVKENIIVLCPNCHVKFDNGMIDISKYKINENKYHKIDEQYITYYNENIKKILV</sequence>